<dbReference type="InterPro" id="IPR003611">
    <property type="entry name" value="NUMOD3"/>
</dbReference>
<dbReference type="EMBL" id="BARU01026654">
    <property type="protein sequence ID" value="GAH65243.1"/>
    <property type="molecule type" value="Genomic_DNA"/>
</dbReference>
<comment type="caution">
    <text evidence="2">The sequence shown here is derived from an EMBL/GenBank/DDBJ whole genome shotgun (WGS) entry which is preliminary data.</text>
</comment>
<gene>
    <name evidence="2" type="ORF">S03H2_42787</name>
</gene>
<reference evidence="2" key="1">
    <citation type="journal article" date="2014" name="Front. Microbiol.">
        <title>High frequency of phylogenetically diverse reductive dehalogenase-homologous genes in deep subseafloor sedimentary metagenomes.</title>
        <authorList>
            <person name="Kawai M."/>
            <person name="Futagami T."/>
            <person name="Toyoda A."/>
            <person name="Takaki Y."/>
            <person name="Nishi S."/>
            <person name="Hori S."/>
            <person name="Arai W."/>
            <person name="Tsubouchi T."/>
            <person name="Morono Y."/>
            <person name="Uchiyama I."/>
            <person name="Ito T."/>
            <person name="Fujiyama A."/>
            <person name="Inagaki F."/>
            <person name="Takami H."/>
        </authorList>
    </citation>
    <scope>NUCLEOTIDE SEQUENCE</scope>
    <source>
        <strain evidence="2">Expedition CK06-06</strain>
    </source>
</reference>
<organism evidence="2">
    <name type="scientific">marine sediment metagenome</name>
    <dbReference type="NCBI Taxonomy" id="412755"/>
    <lineage>
        <taxon>unclassified sequences</taxon>
        <taxon>metagenomes</taxon>
        <taxon>ecological metagenomes</taxon>
    </lineage>
</organism>
<feature type="domain" description="Nuclease associated modular" evidence="1">
    <location>
        <begin position="77"/>
        <end position="93"/>
    </location>
</feature>
<proteinExistence type="predicted"/>
<feature type="domain" description="Nuclease associated modular" evidence="1">
    <location>
        <begin position="111"/>
        <end position="127"/>
    </location>
</feature>
<evidence type="ECO:0000259" key="1">
    <source>
        <dbReference type="SMART" id="SM00496"/>
    </source>
</evidence>
<protein>
    <recommendedName>
        <fullName evidence="1">Nuclease associated modular domain-containing protein</fullName>
    </recommendedName>
</protein>
<dbReference type="GO" id="GO:0003677">
    <property type="term" value="F:DNA binding"/>
    <property type="evidence" value="ECO:0007669"/>
    <property type="project" value="InterPro"/>
</dbReference>
<sequence length="137" mass="14944">MTSLVVRKTINEGALKLVRVGLKVISEGVLKLERVQVICPACGQQVEAVATEGRGKGYCAVAKQYVDCLTETQRVPIGKNFTAETKSKISASVKKRWQDSEYRAKIVATHTGKHPTAETKAKMSAAGKHHVRLKANK</sequence>
<name>X1J658_9ZZZZ</name>
<accession>X1J658</accession>
<evidence type="ECO:0000313" key="2">
    <source>
        <dbReference type="EMBL" id="GAH65243.1"/>
    </source>
</evidence>
<dbReference type="AlphaFoldDB" id="X1J658"/>
<dbReference type="SMART" id="SM00496">
    <property type="entry name" value="IENR2"/>
    <property type="match status" value="2"/>
</dbReference>